<dbReference type="EMBL" id="CM001221">
    <property type="protein sequence ID" value="AES94185.1"/>
    <property type="molecule type" value="Genomic_DNA"/>
</dbReference>
<dbReference type="EnsemblPlants" id="AES94185">
    <property type="protein sequence ID" value="AES94185"/>
    <property type="gene ID" value="MTR_5g011660"/>
</dbReference>
<evidence type="ECO:0000313" key="4">
    <source>
        <dbReference type="Proteomes" id="UP000002051"/>
    </source>
</evidence>
<feature type="compositionally biased region" description="Polar residues" evidence="1">
    <location>
        <begin position="1"/>
        <end position="10"/>
    </location>
</feature>
<gene>
    <name evidence="2" type="ordered locus">MTR_5g011660</name>
</gene>
<evidence type="ECO:0008006" key="5">
    <source>
        <dbReference type="Google" id="ProtNLM"/>
    </source>
</evidence>
<reference evidence="2 4" key="2">
    <citation type="journal article" date="2014" name="BMC Genomics">
        <title>An improved genome release (version Mt4.0) for the model legume Medicago truncatula.</title>
        <authorList>
            <person name="Tang H."/>
            <person name="Krishnakumar V."/>
            <person name="Bidwell S."/>
            <person name="Rosen B."/>
            <person name="Chan A."/>
            <person name="Zhou S."/>
            <person name="Gentzbittel L."/>
            <person name="Childs K.L."/>
            <person name="Yandell M."/>
            <person name="Gundlach H."/>
            <person name="Mayer K.F."/>
            <person name="Schwartz D.C."/>
            <person name="Town C.D."/>
        </authorList>
    </citation>
    <scope>GENOME REANNOTATION</scope>
    <source>
        <strain evidence="3 4">cv. Jemalong A17</strain>
    </source>
</reference>
<evidence type="ECO:0000313" key="3">
    <source>
        <dbReference type="EnsemblPlants" id="AES94185"/>
    </source>
</evidence>
<evidence type="ECO:0000256" key="1">
    <source>
        <dbReference type="SAM" id="MobiDB-lite"/>
    </source>
</evidence>
<dbReference type="AlphaFoldDB" id="G7KG57"/>
<keyword evidence="4" id="KW-1185">Reference proteome</keyword>
<dbReference type="PaxDb" id="3880-AES94185"/>
<dbReference type="Proteomes" id="UP000002051">
    <property type="component" value="Chromosome 5"/>
</dbReference>
<name>G7KG57_MEDTR</name>
<dbReference type="HOGENOM" id="CLU_2444198_0_0_1"/>
<proteinExistence type="predicted"/>
<reference evidence="2 4" key="1">
    <citation type="journal article" date="2011" name="Nature">
        <title>The Medicago genome provides insight into the evolution of rhizobial symbioses.</title>
        <authorList>
            <person name="Young N.D."/>
            <person name="Debelle F."/>
            <person name="Oldroyd G.E."/>
            <person name="Geurts R."/>
            <person name="Cannon S.B."/>
            <person name="Udvardi M.K."/>
            <person name="Benedito V.A."/>
            <person name="Mayer K.F."/>
            <person name="Gouzy J."/>
            <person name="Schoof H."/>
            <person name="Van de Peer Y."/>
            <person name="Proost S."/>
            <person name="Cook D.R."/>
            <person name="Meyers B.C."/>
            <person name="Spannagl M."/>
            <person name="Cheung F."/>
            <person name="De Mita S."/>
            <person name="Krishnakumar V."/>
            <person name="Gundlach H."/>
            <person name="Zhou S."/>
            <person name="Mudge J."/>
            <person name="Bharti A.K."/>
            <person name="Murray J.D."/>
            <person name="Naoumkina M.A."/>
            <person name="Rosen B."/>
            <person name="Silverstein K.A."/>
            <person name="Tang H."/>
            <person name="Rombauts S."/>
            <person name="Zhao P.X."/>
            <person name="Zhou P."/>
            <person name="Barbe V."/>
            <person name="Bardou P."/>
            <person name="Bechner M."/>
            <person name="Bellec A."/>
            <person name="Berger A."/>
            <person name="Berges H."/>
            <person name="Bidwell S."/>
            <person name="Bisseling T."/>
            <person name="Choisne N."/>
            <person name="Couloux A."/>
            <person name="Denny R."/>
            <person name="Deshpande S."/>
            <person name="Dai X."/>
            <person name="Doyle J.J."/>
            <person name="Dudez A.M."/>
            <person name="Farmer A.D."/>
            <person name="Fouteau S."/>
            <person name="Franken C."/>
            <person name="Gibelin C."/>
            <person name="Gish J."/>
            <person name="Goldstein S."/>
            <person name="Gonzalez A.J."/>
            <person name="Green P.J."/>
            <person name="Hallab A."/>
            <person name="Hartog M."/>
            <person name="Hua A."/>
            <person name="Humphray S.J."/>
            <person name="Jeong D.H."/>
            <person name="Jing Y."/>
            <person name="Jocker A."/>
            <person name="Kenton S.M."/>
            <person name="Kim D.J."/>
            <person name="Klee K."/>
            <person name="Lai H."/>
            <person name="Lang C."/>
            <person name="Lin S."/>
            <person name="Macmil S.L."/>
            <person name="Magdelenat G."/>
            <person name="Matthews L."/>
            <person name="McCorrison J."/>
            <person name="Monaghan E.L."/>
            <person name="Mun J.H."/>
            <person name="Najar F.Z."/>
            <person name="Nicholson C."/>
            <person name="Noirot C."/>
            <person name="O'Bleness M."/>
            <person name="Paule C.R."/>
            <person name="Poulain J."/>
            <person name="Prion F."/>
            <person name="Qin B."/>
            <person name="Qu C."/>
            <person name="Retzel E.F."/>
            <person name="Riddle C."/>
            <person name="Sallet E."/>
            <person name="Samain S."/>
            <person name="Samson N."/>
            <person name="Sanders I."/>
            <person name="Saurat O."/>
            <person name="Scarpelli C."/>
            <person name="Schiex T."/>
            <person name="Segurens B."/>
            <person name="Severin A.J."/>
            <person name="Sherrier D.J."/>
            <person name="Shi R."/>
            <person name="Sims S."/>
            <person name="Singer S.R."/>
            <person name="Sinharoy S."/>
            <person name="Sterck L."/>
            <person name="Viollet A."/>
            <person name="Wang B.B."/>
            <person name="Wang K."/>
            <person name="Wang M."/>
            <person name="Wang X."/>
            <person name="Warfsmann J."/>
            <person name="Weissenbach J."/>
            <person name="White D.D."/>
            <person name="White J.D."/>
            <person name="Wiley G.B."/>
            <person name="Wincker P."/>
            <person name="Xing Y."/>
            <person name="Yang L."/>
            <person name="Yao Z."/>
            <person name="Ying F."/>
            <person name="Zhai J."/>
            <person name="Zhou L."/>
            <person name="Zuber A."/>
            <person name="Denarie J."/>
            <person name="Dixon R.A."/>
            <person name="May G.D."/>
            <person name="Schwartz D.C."/>
            <person name="Rogers J."/>
            <person name="Quetier F."/>
            <person name="Town C.D."/>
            <person name="Roe B.A."/>
        </authorList>
    </citation>
    <scope>NUCLEOTIDE SEQUENCE [LARGE SCALE GENOMIC DNA]</scope>
    <source>
        <strain evidence="2">A17</strain>
        <strain evidence="3 4">cv. Jemalong A17</strain>
    </source>
</reference>
<reference evidence="3" key="3">
    <citation type="submission" date="2015-04" db="UniProtKB">
        <authorList>
            <consortium name="EnsemblPlants"/>
        </authorList>
    </citation>
    <scope>IDENTIFICATION</scope>
    <source>
        <strain evidence="3">cv. Jemalong A17</strain>
    </source>
</reference>
<protein>
    <recommendedName>
        <fullName evidence="5">AT-hook motif nuclear-localized protein</fullName>
    </recommendedName>
</protein>
<sequence>MAGASNSGASDTPRDYHAAPRTGIPAFAGGSAADSTSQGGIPPMQTVAQAKKKRSRPRKYGPDESFNLAKEEMLKLQNIVIFIIKYGWVY</sequence>
<evidence type="ECO:0000313" key="2">
    <source>
        <dbReference type="EMBL" id="AES94185.1"/>
    </source>
</evidence>
<feature type="region of interest" description="Disordered" evidence="1">
    <location>
        <begin position="1"/>
        <end position="64"/>
    </location>
</feature>
<accession>G7KG57</accession>
<feature type="compositionally biased region" description="Basic residues" evidence="1">
    <location>
        <begin position="50"/>
        <end position="59"/>
    </location>
</feature>
<organism evidence="2 4">
    <name type="scientific">Medicago truncatula</name>
    <name type="common">Barrel medic</name>
    <name type="synonym">Medicago tribuloides</name>
    <dbReference type="NCBI Taxonomy" id="3880"/>
    <lineage>
        <taxon>Eukaryota</taxon>
        <taxon>Viridiplantae</taxon>
        <taxon>Streptophyta</taxon>
        <taxon>Embryophyta</taxon>
        <taxon>Tracheophyta</taxon>
        <taxon>Spermatophyta</taxon>
        <taxon>Magnoliopsida</taxon>
        <taxon>eudicotyledons</taxon>
        <taxon>Gunneridae</taxon>
        <taxon>Pentapetalae</taxon>
        <taxon>rosids</taxon>
        <taxon>fabids</taxon>
        <taxon>Fabales</taxon>
        <taxon>Fabaceae</taxon>
        <taxon>Papilionoideae</taxon>
        <taxon>50 kb inversion clade</taxon>
        <taxon>NPAAA clade</taxon>
        <taxon>Hologalegina</taxon>
        <taxon>IRL clade</taxon>
        <taxon>Trifolieae</taxon>
        <taxon>Medicago</taxon>
    </lineage>
</organism>